<reference evidence="5" key="1">
    <citation type="journal article" date="2019" name="Int. J. Syst. Evol. Microbiol.">
        <title>The Global Catalogue of Microorganisms (GCM) 10K type strain sequencing project: providing services to taxonomists for standard genome sequencing and annotation.</title>
        <authorList>
            <consortium name="The Broad Institute Genomics Platform"/>
            <consortium name="The Broad Institute Genome Sequencing Center for Infectious Disease"/>
            <person name="Wu L."/>
            <person name="Ma J."/>
        </authorList>
    </citation>
    <scope>NUCLEOTIDE SEQUENCE [LARGE SCALE GENOMIC DNA]</scope>
    <source>
        <strain evidence="5">KCTC 42281</strain>
    </source>
</reference>
<name>A0ABV7WXB8_9HYPH</name>
<evidence type="ECO:0000256" key="2">
    <source>
        <dbReference type="ARBA" id="ARBA00022643"/>
    </source>
</evidence>
<keyword evidence="1" id="KW-0285">Flavoprotein</keyword>
<dbReference type="Proteomes" id="UP001595613">
    <property type="component" value="Unassembled WGS sequence"/>
</dbReference>
<dbReference type="EC" id="1.13.12.-" evidence="4"/>
<sequence length="463" mass="47828">MSLGRQDAIGPILGCRHPVVLAGMGGVARSELVAAVTAAGGFGFLGMVREPVALIRAEVAAVRRLGHERFGVNIIPAATDAALLERQVGTIIELGVPVVSLFWEIDAAVVRRFRDAGIVVVYQVGSPEEAREAERAGAEIVIAQGCEAGGHVRGATPLRRLLPGVVEAVRVPVLAAGGLAGGADLVTVRALGAAGMVLGTALIAATESFAHPHHRDRLVAAGPDDTLLTDMFHINWPDGARVRVLKSAVTAGERGRPRSGAPVVIGEEEGRPIYLFSTDSPLRSMQGDFEAMALYAGTGVGAVSAVRPAGEIIADIVEEAAALSASGALAAPAEFASPVCYAGEMSGAYMGYLEPGEAAAEVGAVVRMLAAGLQAALARPGDGADRPPLAPAGLRFARHILALRPYAGEAEEAGRFGGAVPQALPALILQKLRSLLPRLPETDCRRALEALARELEADMELAQ</sequence>
<dbReference type="InterPro" id="IPR013785">
    <property type="entry name" value="Aldolase_TIM"/>
</dbReference>
<dbReference type="SUPFAM" id="SSF51412">
    <property type="entry name" value="Inosine monophosphate dehydrogenase (IMPDH)"/>
    <property type="match status" value="1"/>
</dbReference>
<evidence type="ECO:0000256" key="3">
    <source>
        <dbReference type="ARBA" id="ARBA00023002"/>
    </source>
</evidence>
<dbReference type="PANTHER" id="PTHR32332">
    <property type="entry name" value="2-NITROPROPANE DIOXYGENASE"/>
    <property type="match status" value="1"/>
</dbReference>
<keyword evidence="5" id="KW-1185">Reference proteome</keyword>
<keyword evidence="2" id="KW-0288">FMN</keyword>
<evidence type="ECO:0000313" key="4">
    <source>
        <dbReference type="EMBL" id="MFC3703552.1"/>
    </source>
</evidence>
<dbReference type="Pfam" id="PF03060">
    <property type="entry name" value="NMO"/>
    <property type="match status" value="1"/>
</dbReference>
<dbReference type="InterPro" id="IPR004136">
    <property type="entry name" value="NMO"/>
</dbReference>
<keyword evidence="3 4" id="KW-0560">Oxidoreductase</keyword>
<dbReference type="EMBL" id="JBHRYD010000001">
    <property type="protein sequence ID" value="MFC3703552.1"/>
    <property type="molecule type" value="Genomic_DNA"/>
</dbReference>
<comment type="caution">
    <text evidence="4">The sequence shown here is derived from an EMBL/GenBank/DDBJ whole genome shotgun (WGS) entry which is preliminary data.</text>
</comment>
<evidence type="ECO:0000256" key="1">
    <source>
        <dbReference type="ARBA" id="ARBA00022630"/>
    </source>
</evidence>
<dbReference type="RefSeq" id="WP_380094448.1">
    <property type="nucleotide sequence ID" value="NZ_JBHRYD010000001.1"/>
</dbReference>
<protein>
    <submittedName>
        <fullName evidence="4">NAD(P)H-dependent flavin oxidoreductase</fullName>
        <ecNumber evidence="4">1.13.12.-</ecNumber>
    </submittedName>
</protein>
<evidence type="ECO:0000313" key="5">
    <source>
        <dbReference type="Proteomes" id="UP001595613"/>
    </source>
</evidence>
<dbReference type="CDD" id="cd04730">
    <property type="entry name" value="NPD_like"/>
    <property type="match status" value="1"/>
</dbReference>
<dbReference type="Gene3D" id="3.20.20.70">
    <property type="entry name" value="Aldolase class I"/>
    <property type="match status" value="1"/>
</dbReference>
<gene>
    <name evidence="4" type="ORF">ACFOOL_02125</name>
</gene>
<proteinExistence type="predicted"/>
<dbReference type="PANTHER" id="PTHR32332:SF20">
    <property type="entry name" value="2-NITROPROPANE DIOXYGENASE-LIKE PROTEIN"/>
    <property type="match status" value="1"/>
</dbReference>
<organism evidence="4 5">
    <name type="scientific">Devosia honganensis</name>
    <dbReference type="NCBI Taxonomy" id="1610527"/>
    <lineage>
        <taxon>Bacteria</taxon>
        <taxon>Pseudomonadati</taxon>
        <taxon>Pseudomonadota</taxon>
        <taxon>Alphaproteobacteria</taxon>
        <taxon>Hyphomicrobiales</taxon>
        <taxon>Devosiaceae</taxon>
        <taxon>Devosia</taxon>
    </lineage>
</organism>
<dbReference type="GO" id="GO:0016491">
    <property type="term" value="F:oxidoreductase activity"/>
    <property type="evidence" value="ECO:0007669"/>
    <property type="project" value="UniProtKB-KW"/>
</dbReference>
<accession>A0ABV7WXB8</accession>